<evidence type="ECO:0000313" key="1">
    <source>
        <dbReference type="EMBL" id="CDW40946.1"/>
    </source>
</evidence>
<protein>
    <submittedName>
        <fullName evidence="1">Uncharacterized protein</fullName>
    </submittedName>
</protein>
<sequence length="79" mass="9113">MRNYGWYLTQELITIPLFSSQEFTSHIKQKLAIKLSKTEKMVSYRKGTPVIPVINQTTSLIDLVGPESHFSFFFLTLSD</sequence>
<organism evidence="1">
    <name type="scientific">Lepeophtheirus salmonis</name>
    <name type="common">Salmon louse</name>
    <name type="synonym">Caligus salmonis</name>
    <dbReference type="NCBI Taxonomy" id="72036"/>
    <lineage>
        <taxon>Eukaryota</taxon>
        <taxon>Metazoa</taxon>
        <taxon>Ecdysozoa</taxon>
        <taxon>Arthropoda</taxon>
        <taxon>Crustacea</taxon>
        <taxon>Multicrustacea</taxon>
        <taxon>Hexanauplia</taxon>
        <taxon>Copepoda</taxon>
        <taxon>Siphonostomatoida</taxon>
        <taxon>Caligidae</taxon>
        <taxon>Lepeophtheirus</taxon>
    </lineage>
</organism>
<accession>A0A0K2UTC1</accession>
<dbReference type="EMBL" id="HACA01023585">
    <property type="protein sequence ID" value="CDW40946.1"/>
    <property type="molecule type" value="Transcribed_RNA"/>
</dbReference>
<dbReference type="AlphaFoldDB" id="A0A0K2UTC1"/>
<name>A0A0K2UTC1_LEPSM</name>
<reference evidence="1" key="1">
    <citation type="submission" date="2014-05" db="EMBL/GenBank/DDBJ databases">
        <authorList>
            <person name="Chronopoulou M."/>
        </authorList>
    </citation>
    <scope>NUCLEOTIDE SEQUENCE</scope>
    <source>
        <tissue evidence="1">Whole organism</tissue>
    </source>
</reference>
<proteinExistence type="predicted"/>